<dbReference type="EMBL" id="JAAIUW010000006">
    <property type="protein sequence ID" value="KAF7827238.1"/>
    <property type="molecule type" value="Genomic_DNA"/>
</dbReference>
<sequence>MGAAQINNIPGFSRQAEDLEVPALKYDIRLRRRWKRRCIANEMMKHKYRVNSHATRKNVDSCGNASVNTMENSGHMAEEEVDEDYQFFLDNFLSHIDVSSADNVCCSDVDDNRSHKYDDCDAQYKIFLENLREDGNSYIFEFFADNQLFHVKYEGQEEETLNDFVNTEVQCNSVDEDYQLYLNSSRIGDSLAYMSERAIETKYQGSESEEKSAMVRQNLQVPNVATEPPNARQSSDNFHMAKHKCNSAVLRGMVDEDYQLYLNSSRIEGDSLVYVSERATATKHQESESEEKSSMVRQNLQVPNLATEPLNARQSSDNYHVAKHKCNGEELRDMVDEDYQLYLNSSRIEGDSLVYVPERAIATKYQESESEENGSMVRQNLHVPSLATESLNTRQSSDNYHVAKHKCNDEVLRDMVDEDYQLYLNSLRIEGDNLVYMPEMVDEDYQLFLNSLSGVVFMQENGVTEVYEEDNDRSSADSEPIVLEPNQYGNGPFICSKKYDLSWFADERDHRYSFPFNASDPSPYRKGLMENLERPYDQNEYDQLLREASCRRTRERHRETRNGVIKSCPVDGVNKSNLDLYSGKVHMWPRKDRFDLGLMNPVWRYYRRCHVEELQWLKELLRRPSPVRVPVRLKNFSQVVNKKQGTRKTLHYDQLLKGGKMLGAKSEGHCFSDQASLEKIPNYDAQIVLRALLPDNASSHNVVANFLTSKFQVGMRFLHYIVSSCLFNKGGNTSNVSAVEQFAMYCIMTNTKFNIPSLMIERMMRCTRVTNVSLPYASLVTLILEKHKINPHEEARMDRRFDAVEGRFDTMTRRLQALELTETDHTTDIKDFLSHLDNMY</sequence>
<keyword evidence="2" id="KW-1185">Reference proteome</keyword>
<organism evidence="1 2">
    <name type="scientific">Senna tora</name>
    <dbReference type="NCBI Taxonomy" id="362788"/>
    <lineage>
        <taxon>Eukaryota</taxon>
        <taxon>Viridiplantae</taxon>
        <taxon>Streptophyta</taxon>
        <taxon>Embryophyta</taxon>
        <taxon>Tracheophyta</taxon>
        <taxon>Spermatophyta</taxon>
        <taxon>Magnoliopsida</taxon>
        <taxon>eudicotyledons</taxon>
        <taxon>Gunneridae</taxon>
        <taxon>Pentapetalae</taxon>
        <taxon>rosids</taxon>
        <taxon>fabids</taxon>
        <taxon>Fabales</taxon>
        <taxon>Fabaceae</taxon>
        <taxon>Caesalpinioideae</taxon>
        <taxon>Cassia clade</taxon>
        <taxon>Senna</taxon>
    </lineage>
</organism>
<proteinExistence type="predicted"/>
<dbReference type="PANTHER" id="PTHR34194">
    <property type="entry name" value="F14J8.16 PROTEIN"/>
    <property type="match status" value="1"/>
</dbReference>
<comment type="caution">
    <text evidence="1">The sequence shown here is derived from an EMBL/GenBank/DDBJ whole genome shotgun (WGS) entry which is preliminary data.</text>
</comment>
<evidence type="ECO:0000313" key="2">
    <source>
        <dbReference type="Proteomes" id="UP000634136"/>
    </source>
</evidence>
<protein>
    <submittedName>
        <fullName evidence="1">Uncharacterized protein</fullName>
    </submittedName>
</protein>
<dbReference type="AlphaFoldDB" id="A0A834WNB2"/>
<reference evidence="1" key="1">
    <citation type="submission" date="2020-09" db="EMBL/GenBank/DDBJ databases">
        <title>Genome-Enabled Discovery of Anthraquinone Biosynthesis in Senna tora.</title>
        <authorList>
            <person name="Kang S.-H."/>
            <person name="Pandey R.P."/>
            <person name="Lee C.-M."/>
            <person name="Sim J.-S."/>
            <person name="Jeong J.-T."/>
            <person name="Choi B.-S."/>
            <person name="Jung M."/>
            <person name="Ginzburg D."/>
            <person name="Zhao K."/>
            <person name="Won S.Y."/>
            <person name="Oh T.-J."/>
            <person name="Yu Y."/>
            <person name="Kim N.-H."/>
            <person name="Lee O.R."/>
            <person name="Lee T.-H."/>
            <person name="Bashyal P."/>
            <person name="Kim T.-S."/>
            <person name="Lee W.-H."/>
            <person name="Kawkins C."/>
            <person name="Kim C.-K."/>
            <person name="Kim J.S."/>
            <person name="Ahn B.O."/>
            <person name="Rhee S.Y."/>
            <person name="Sohng J.K."/>
        </authorList>
    </citation>
    <scope>NUCLEOTIDE SEQUENCE</scope>
    <source>
        <tissue evidence="1">Leaf</tissue>
    </source>
</reference>
<dbReference type="PANTHER" id="PTHR34194:SF27">
    <property type="match status" value="1"/>
</dbReference>
<evidence type="ECO:0000313" key="1">
    <source>
        <dbReference type="EMBL" id="KAF7827238.1"/>
    </source>
</evidence>
<name>A0A834WNB2_9FABA</name>
<accession>A0A834WNB2</accession>
<gene>
    <name evidence="1" type="ORF">G2W53_018402</name>
</gene>
<dbReference type="Proteomes" id="UP000634136">
    <property type="component" value="Unassembled WGS sequence"/>
</dbReference>
<dbReference type="OrthoDB" id="298344at2759"/>